<proteinExistence type="evidence at transcript level"/>
<organism evidence="2">
    <name type="scientific">Ixodes ricinus</name>
    <name type="common">Common tick</name>
    <name type="synonym">Acarus ricinus</name>
    <dbReference type="NCBI Taxonomy" id="34613"/>
    <lineage>
        <taxon>Eukaryota</taxon>
        <taxon>Metazoa</taxon>
        <taxon>Ecdysozoa</taxon>
        <taxon>Arthropoda</taxon>
        <taxon>Chelicerata</taxon>
        <taxon>Arachnida</taxon>
        <taxon>Acari</taxon>
        <taxon>Parasitiformes</taxon>
        <taxon>Ixodida</taxon>
        <taxon>Ixodoidea</taxon>
        <taxon>Ixodidae</taxon>
        <taxon>Ixodinae</taxon>
        <taxon>Ixodes</taxon>
    </lineage>
</organism>
<evidence type="ECO:0000256" key="1">
    <source>
        <dbReference type="SAM" id="SignalP"/>
    </source>
</evidence>
<feature type="non-terminal residue" evidence="2">
    <location>
        <position position="1"/>
    </location>
</feature>
<reference evidence="2" key="1">
    <citation type="journal article" date="2015" name="Sci. Rep.">
        <title>Tissue- and time-dependent transcription in Ixodes ricinus salivary glands and midguts when blood feeding on the vertebrate host.</title>
        <authorList>
            <person name="Kotsyfakis M."/>
            <person name="Schwarz A."/>
            <person name="Erhart J."/>
            <person name="Ribeiro J.M."/>
        </authorList>
    </citation>
    <scope>NUCLEOTIDE SEQUENCE</scope>
    <source>
        <tissue evidence="2">Salivary gland and midgut</tissue>
    </source>
</reference>
<protein>
    <submittedName>
        <fullName evidence="2">Putative antimicrobial peptide microplusin</fullName>
    </submittedName>
</protein>
<accession>V5HY93</accession>
<evidence type="ECO:0000313" key="2">
    <source>
        <dbReference type="EMBL" id="JAB83764.1"/>
    </source>
</evidence>
<feature type="signal peptide" evidence="1">
    <location>
        <begin position="1"/>
        <end position="29"/>
    </location>
</feature>
<keyword evidence="1" id="KW-0732">Signal</keyword>
<dbReference type="Gene3D" id="1.10.150.440">
    <property type="match status" value="1"/>
</dbReference>
<name>V5HY93_IXORI</name>
<sequence>KSRRKSSGLKPGAMRTLIVFCALVSLATSSRLCGMTDNELSKFMTCIRSHASRKDNRQLDWIQTSFGCRNDICFISQLCQENGAKILGVIEGMGSSSQQRLLEVMRLRVLRTDRSWHRPVRTTGHLDVYLSAKRGVRLFSRDNVRVTFFHVFIKVHVSSPRLLQQETVWLFGNFGLRNKYRSHCLKGPINKRQLVYVPDLISAIYCLTQACVIHSPIQKRTLKNNCEWMFFR</sequence>
<dbReference type="AlphaFoldDB" id="V5HY93"/>
<dbReference type="EMBL" id="GANP01000704">
    <property type="protein sequence ID" value="JAB83764.1"/>
    <property type="molecule type" value="mRNA"/>
</dbReference>
<feature type="chain" id="PRO_5004736033" evidence="1">
    <location>
        <begin position="30"/>
        <end position="232"/>
    </location>
</feature>